<comment type="caution">
    <text evidence="10">The sequence shown here is derived from an EMBL/GenBank/DDBJ whole genome shotgun (WGS) entry which is preliminary data.</text>
</comment>
<evidence type="ECO:0000256" key="2">
    <source>
        <dbReference type="ARBA" id="ARBA00022448"/>
    </source>
</evidence>
<dbReference type="Pfam" id="PF13370">
    <property type="entry name" value="Fer4_13"/>
    <property type="match status" value="1"/>
</dbReference>
<proteinExistence type="predicted"/>
<evidence type="ECO:0000256" key="3">
    <source>
        <dbReference type="ARBA" id="ARBA00022723"/>
    </source>
</evidence>
<name>A0ABR5F3P9_9ACTN</name>
<evidence type="ECO:0000256" key="1">
    <source>
        <dbReference type="ARBA" id="ARBA00001927"/>
    </source>
</evidence>
<dbReference type="PANTHER" id="PTHR36923:SF3">
    <property type="entry name" value="FERREDOXIN"/>
    <property type="match status" value="1"/>
</dbReference>
<keyword evidence="5 8" id="KW-0408">Iron</keyword>
<evidence type="ECO:0000256" key="8">
    <source>
        <dbReference type="RuleBase" id="RU368020"/>
    </source>
</evidence>
<keyword evidence="7" id="KW-0003">3Fe-4S</keyword>
<comment type="function">
    <text evidence="8">Ferredoxins are iron-sulfur proteins that transfer electrons in a wide variety of metabolic reactions.</text>
</comment>
<dbReference type="Gene3D" id="3.30.70.20">
    <property type="match status" value="1"/>
</dbReference>
<organism evidence="10 11">
    <name type="scientific">Protofrankia coriariae</name>
    <dbReference type="NCBI Taxonomy" id="1562887"/>
    <lineage>
        <taxon>Bacteria</taxon>
        <taxon>Bacillati</taxon>
        <taxon>Actinomycetota</taxon>
        <taxon>Actinomycetes</taxon>
        <taxon>Frankiales</taxon>
        <taxon>Frankiaceae</taxon>
        <taxon>Protofrankia</taxon>
    </lineage>
</organism>
<evidence type="ECO:0000256" key="7">
    <source>
        <dbReference type="ARBA" id="ARBA00023291"/>
    </source>
</evidence>
<dbReference type="EMBL" id="JWIO01000016">
    <property type="protein sequence ID" value="KLL11356.1"/>
    <property type="molecule type" value="Genomic_DNA"/>
</dbReference>
<keyword evidence="6 8" id="KW-0411">Iron-sulfur</keyword>
<protein>
    <recommendedName>
        <fullName evidence="8">Ferredoxin</fullName>
    </recommendedName>
</protein>
<comment type="cofactor">
    <cofactor evidence="1">
        <name>[3Fe-4S] cluster</name>
        <dbReference type="ChEBI" id="CHEBI:21137"/>
    </cofactor>
</comment>
<keyword evidence="2 8" id="KW-0813">Transport</keyword>
<gene>
    <name evidence="10" type="ORF">FrCorBMG51_11875</name>
</gene>
<keyword evidence="4 8" id="KW-0249">Electron transport</keyword>
<dbReference type="PROSITE" id="PS51379">
    <property type="entry name" value="4FE4S_FER_2"/>
    <property type="match status" value="1"/>
</dbReference>
<keyword evidence="11" id="KW-1185">Reference proteome</keyword>
<sequence length="65" mass="7075">MRVRADRERCIGAGLCVLTAPEVFEHDDDEGLVIILEATPAAHHRDNVELARRLCPAGVISVEPA</sequence>
<reference evidence="10 11" key="1">
    <citation type="submission" date="2014-12" db="EMBL/GenBank/DDBJ databases">
        <title>Frankia sp. BMG5.1 draft genome.</title>
        <authorList>
            <person name="Gtari M."/>
            <person name="Ghodhbane-Gtari F."/>
            <person name="Nouioui I."/>
            <person name="Ktari A."/>
            <person name="Hezbri K."/>
            <person name="Mimouni W."/>
            <person name="Sbissi I."/>
            <person name="Ayari A."/>
            <person name="Yamanaka T."/>
            <person name="Normand P."/>
            <person name="Tisa L.S."/>
            <person name="Boudabous A."/>
        </authorList>
    </citation>
    <scope>NUCLEOTIDE SEQUENCE [LARGE SCALE GENOMIC DNA]</scope>
    <source>
        <strain evidence="10 11">BMG5.1</strain>
    </source>
</reference>
<dbReference type="InterPro" id="IPR017896">
    <property type="entry name" value="4Fe4S_Fe-S-bd"/>
</dbReference>
<feature type="domain" description="4Fe-4S ferredoxin-type" evidence="9">
    <location>
        <begin position="1"/>
        <end position="29"/>
    </location>
</feature>
<evidence type="ECO:0000313" key="11">
    <source>
        <dbReference type="Proteomes" id="UP000035425"/>
    </source>
</evidence>
<dbReference type="PANTHER" id="PTHR36923">
    <property type="entry name" value="FERREDOXIN"/>
    <property type="match status" value="1"/>
</dbReference>
<evidence type="ECO:0000259" key="9">
    <source>
        <dbReference type="PROSITE" id="PS51379"/>
    </source>
</evidence>
<dbReference type="InterPro" id="IPR001080">
    <property type="entry name" value="3Fe4S_ferredoxin"/>
</dbReference>
<dbReference type="SUPFAM" id="SSF54862">
    <property type="entry name" value="4Fe-4S ferredoxins"/>
    <property type="match status" value="1"/>
</dbReference>
<evidence type="ECO:0000256" key="6">
    <source>
        <dbReference type="ARBA" id="ARBA00023014"/>
    </source>
</evidence>
<dbReference type="Proteomes" id="UP000035425">
    <property type="component" value="Unassembled WGS sequence"/>
</dbReference>
<evidence type="ECO:0000256" key="4">
    <source>
        <dbReference type="ARBA" id="ARBA00022982"/>
    </source>
</evidence>
<dbReference type="InterPro" id="IPR051269">
    <property type="entry name" value="Fe-S_cluster_ET"/>
</dbReference>
<keyword evidence="3 8" id="KW-0479">Metal-binding</keyword>
<accession>A0ABR5F3P9</accession>
<evidence type="ECO:0000313" key="10">
    <source>
        <dbReference type="EMBL" id="KLL11356.1"/>
    </source>
</evidence>
<evidence type="ECO:0000256" key="5">
    <source>
        <dbReference type="ARBA" id="ARBA00023004"/>
    </source>
</evidence>
<dbReference type="PRINTS" id="PR00352">
    <property type="entry name" value="3FE4SFRDOXIN"/>
</dbReference>